<evidence type="ECO:0000256" key="1">
    <source>
        <dbReference type="ARBA" id="ARBA00022617"/>
    </source>
</evidence>
<keyword evidence="7" id="KW-1185">Reference proteome</keyword>
<dbReference type="Pfam" id="PF06537">
    <property type="entry name" value="DHOR"/>
    <property type="match status" value="1"/>
</dbReference>
<dbReference type="InterPro" id="IPR009056">
    <property type="entry name" value="Cyt_c-like_dom"/>
</dbReference>
<reference evidence="6 7" key="1">
    <citation type="submission" date="2019-04" db="EMBL/GenBank/DDBJ databases">
        <authorList>
            <person name="Li Y."/>
            <person name="Wang J."/>
        </authorList>
    </citation>
    <scope>NUCLEOTIDE SEQUENCE [LARGE SCALE GENOMIC DNA]</scope>
    <source>
        <strain evidence="6 7">DSM 14668</strain>
    </source>
</reference>
<dbReference type="GO" id="GO:0020037">
    <property type="term" value="F:heme binding"/>
    <property type="evidence" value="ECO:0007669"/>
    <property type="project" value="InterPro"/>
</dbReference>
<keyword evidence="2 4" id="KW-0479">Metal-binding</keyword>
<proteinExistence type="predicted"/>
<gene>
    <name evidence="6" type="ORF">E8A74_13360</name>
</gene>
<dbReference type="InterPro" id="IPR036909">
    <property type="entry name" value="Cyt_c-like_dom_sf"/>
</dbReference>
<dbReference type="Proteomes" id="UP000309215">
    <property type="component" value="Unassembled WGS sequence"/>
</dbReference>
<feature type="domain" description="Cytochrome c" evidence="5">
    <location>
        <begin position="368"/>
        <end position="516"/>
    </location>
</feature>
<evidence type="ECO:0000313" key="6">
    <source>
        <dbReference type="EMBL" id="TKD09254.1"/>
    </source>
</evidence>
<dbReference type="OrthoDB" id="9805202at2"/>
<dbReference type="SUPFAM" id="SSF46626">
    <property type="entry name" value="Cytochrome c"/>
    <property type="match status" value="1"/>
</dbReference>
<dbReference type="PROSITE" id="PS51007">
    <property type="entry name" value="CYTC"/>
    <property type="match status" value="1"/>
</dbReference>
<dbReference type="GO" id="GO:0009055">
    <property type="term" value="F:electron transfer activity"/>
    <property type="evidence" value="ECO:0007669"/>
    <property type="project" value="InterPro"/>
</dbReference>
<keyword evidence="3 4" id="KW-0408">Iron</keyword>
<dbReference type="PANTHER" id="PTHR30600">
    <property type="entry name" value="CYTOCHROME C PEROXIDASE-RELATED"/>
    <property type="match status" value="1"/>
</dbReference>
<evidence type="ECO:0000313" key="7">
    <source>
        <dbReference type="Proteomes" id="UP000309215"/>
    </source>
</evidence>
<evidence type="ECO:0000256" key="3">
    <source>
        <dbReference type="ARBA" id="ARBA00023004"/>
    </source>
</evidence>
<dbReference type="InterPro" id="IPR051395">
    <property type="entry name" value="Cytochrome_c_Peroxidase/MauG"/>
</dbReference>
<evidence type="ECO:0000256" key="2">
    <source>
        <dbReference type="ARBA" id="ARBA00022723"/>
    </source>
</evidence>
<dbReference type="GO" id="GO:0046872">
    <property type="term" value="F:metal ion binding"/>
    <property type="evidence" value="ECO:0007669"/>
    <property type="project" value="UniProtKB-KW"/>
</dbReference>
<keyword evidence="1 4" id="KW-0349">Heme</keyword>
<dbReference type="AlphaFoldDB" id="A0A4U1JE34"/>
<dbReference type="InterPro" id="IPR010538">
    <property type="entry name" value="DHOR"/>
</dbReference>
<name>A0A4U1JE34_9BACT</name>
<dbReference type="EMBL" id="SSMQ01000011">
    <property type="protein sequence ID" value="TKD09254.1"/>
    <property type="molecule type" value="Genomic_DNA"/>
</dbReference>
<sequence>MAARARASSAAACSATSRAASPSARAPDARCWVMSAFRRFGFALILPLAAGLLVAAGGEEPIPWPHGDAPSSLELDEAIGAAIELAARERVEEFLEAAEKGEDREHIFALQTNIDLGAYDLERLFAFGDALFAHEFRGEDGFGDRPLPGLSRVHSGVRGGLDTYSCAGCHSVGGPDGAGAPTQNAFLLGDGDRASSANQRNAPHVLGLGFVQALGAEMSSDLGQTRGAALAKAAETGTDVTVSLESKGVSFGSLTAHPDGSLDTSAVVGVDRDLLVKPFGWKGDIARLRRFTEDAARIHFGVQSHVLALQWQVEPDVPRLGAGPNWWDPDNDGVQREIEEGILTATAVYMAMLETPVILPPHDPALRTRWSNGMAVFEEAGCASCHSPELPLMNVRWDEWPDTTGGPPVELNLMRDGDQPRGTSLVRLYSDLKRHDMGEGLADPHDGAGDVPRSVFLTRPLWGLAETAPYLHDGRAATIPEAIDAHGGEATAARDAFRALDPEDRKDLHVFLLSLTREPKVHVLQ</sequence>
<evidence type="ECO:0000256" key="4">
    <source>
        <dbReference type="PROSITE-ProRule" id="PRU00433"/>
    </source>
</evidence>
<dbReference type="GO" id="GO:0004130">
    <property type="term" value="F:cytochrome-c peroxidase activity"/>
    <property type="evidence" value="ECO:0007669"/>
    <property type="project" value="TreeGrafter"/>
</dbReference>
<protein>
    <submittedName>
        <fullName evidence="6">C-type cytochrome</fullName>
    </submittedName>
</protein>
<dbReference type="PANTHER" id="PTHR30600:SF4">
    <property type="entry name" value="CYTOCHROME C DOMAIN-CONTAINING PROTEIN"/>
    <property type="match status" value="1"/>
</dbReference>
<evidence type="ECO:0000259" key="5">
    <source>
        <dbReference type="PROSITE" id="PS51007"/>
    </source>
</evidence>
<dbReference type="Gene3D" id="1.10.760.10">
    <property type="entry name" value="Cytochrome c-like domain"/>
    <property type="match status" value="1"/>
</dbReference>
<comment type="caution">
    <text evidence="6">The sequence shown here is derived from an EMBL/GenBank/DDBJ whole genome shotgun (WGS) entry which is preliminary data.</text>
</comment>
<accession>A0A4U1JE34</accession>
<organism evidence="6 7">
    <name type="scientific">Polyangium fumosum</name>
    <dbReference type="NCBI Taxonomy" id="889272"/>
    <lineage>
        <taxon>Bacteria</taxon>
        <taxon>Pseudomonadati</taxon>
        <taxon>Myxococcota</taxon>
        <taxon>Polyangia</taxon>
        <taxon>Polyangiales</taxon>
        <taxon>Polyangiaceae</taxon>
        <taxon>Polyangium</taxon>
    </lineage>
</organism>